<dbReference type="GO" id="GO:0012505">
    <property type="term" value="C:endomembrane system"/>
    <property type="evidence" value="ECO:0007669"/>
    <property type="project" value="UniProtKB-SubCell"/>
</dbReference>
<keyword evidence="5 8" id="KW-1133">Transmembrane helix</keyword>
<feature type="transmembrane region" description="Helical" evidence="8">
    <location>
        <begin position="151"/>
        <end position="172"/>
    </location>
</feature>
<dbReference type="AlphaFoldDB" id="A0A427XPU8"/>
<dbReference type="SUPFAM" id="SSF103473">
    <property type="entry name" value="MFS general substrate transporter"/>
    <property type="match status" value="1"/>
</dbReference>
<evidence type="ECO:0000256" key="2">
    <source>
        <dbReference type="ARBA" id="ARBA00008335"/>
    </source>
</evidence>
<feature type="transmembrane region" description="Helical" evidence="8">
    <location>
        <begin position="37"/>
        <end position="55"/>
    </location>
</feature>
<protein>
    <recommendedName>
        <fullName evidence="10">Major facilitator superfamily (MFS) profile domain-containing protein</fullName>
    </recommendedName>
</protein>
<dbReference type="OrthoDB" id="10021397at2759"/>
<accession>A0A427XPU8</accession>
<dbReference type="Proteomes" id="UP000279259">
    <property type="component" value="Unassembled WGS sequence"/>
</dbReference>
<feature type="transmembrane region" description="Helical" evidence="8">
    <location>
        <begin position="67"/>
        <end position="89"/>
    </location>
</feature>
<dbReference type="Pfam" id="PF07690">
    <property type="entry name" value="MFS_1"/>
    <property type="match status" value="1"/>
</dbReference>
<feature type="domain" description="Major facilitator superfamily (MFS) profile" evidence="10">
    <location>
        <begin position="1"/>
        <end position="327"/>
    </location>
</feature>
<name>A0A427XPU8_9TREE</name>
<dbReference type="PANTHER" id="PTHR23501:SF102">
    <property type="entry name" value="DRUG TRANSPORTER, PUTATIVE (AFU_ORTHOLOGUE AFUA_3G08530)-RELATED"/>
    <property type="match status" value="1"/>
</dbReference>
<evidence type="ECO:0000256" key="4">
    <source>
        <dbReference type="ARBA" id="ARBA00022692"/>
    </source>
</evidence>
<evidence type="ECO:0000313" key="12">
    <source>
        <dbReference type="Proteomes" id="UP000279259"/>
    </source>
</evidence>
<comment type="similarity">
    <text evidence="2">Belongs to the major facilitator superfamily.</text>
</comment>
<evidence type="ECO:0000256" key="6">
    <source>
        <dbReference type="ARBA" id="ARBA00023136"/>
    </source>
</evidence>
<evidence type="ECO:0000256" key="7">
    <source>
        <dbReference type="SAM" id="MobiDB-lite"/>
    </source>
</evidence>
<dbReference type="PANTHER" id="PTHR23501">
    <property type="entry name" value="MAJOR FACILITATOR SUPERFAMILY"/>
    <property type="match status" value="1"/>
</dbReference>
<feature type="transmembrane region" description="Helical" evidence="8">
    <location>
        <begin position="124"/>
        <end position="145"/>
    </location>
</feature>
<dbReference type="InterPro" id="IPR036259">
    <property type="entry name" value="MFS_trans_sf"/>
</dbReference>
<comment type="subcellular location">
    <subcellularLocation>
        <location evidence="1">Endomembrane system</location>
        <topology evidence="1">Multi-pass membrane protein</topology>
    </subcellularLocation>
</comment>
<feature type="compositionally biased region" description="Low complexity" evidence="7">
    <location>
        <begin position="266"/>
        <end position="277"/>
    </location>
</feature>
<reference evidence="11 12" key="1">
    <citation type="submission" date="2018-11" db="EMBL/GenBank/DDBJ databases">
        <title>Genome sequence of Saitozyma podzolica DSM 27192.</title>
        <authorList>
            <person name="Aliyu H."/>
            <person name="Gorte O."/>
            <person name="Ochsenreither K."/>
        </authorList>
    </citation>
    <scope>NUCLEOTIDE SEQUENCE [LARGE SCALE GENOMIC DNA]</scope>
    <source>
        <strain evidence="11 12">DSM 27192</strain>
    </source>
</reference>
<feature type="transmembrane region" description="Helical" evidence="8">
    <location>
        <begin position="95"/>
        <end position="112"/>
    </location>
</feature>
<keyword evidence="3" id="KW-0813">Transport</keyword>
<keyword evidence="9" id="KW-0732">Signal</keyword>
<keyword evidence="12" id="KW-1185">Reference proteome</keyword>
<keyword evidence="4 8" id="KW-0812">Transmembrane</keyword>
<keyword evidence="6 8" id="KW-0472">Membrane</keyword>
<dbReference type="PRINTS" id="PR01036">
    <property type="entry name" value="TCRTETB"/>
</dbReference>
<dbReference type="FunFam" id="1.20.1720.10:FF:000013">
    <property type="entry name" value="Related to multidrug resistance proteins"/>
    <property type="match status" value="1"/>
</dbReference>
<organism evidence="11 12">
    <name type="scientific">Saitozyma podzolica</name>
    <dbReference type="NCBI Taxonomy" id="1890683"/>
    <lineage>
        <taxon>Eukaryota</taxon>
        <taxon>Fungi</taxon>
        <taxon>Dikarya</taxon>
        <taxon>Basidiomycota</taxon>
        <taxon>Agaricomycotina</taxon>
        <taxon>Tremellomycetes</taxon>
        <taxon>Tremellales</taxon>
        <taxon>Trimorphomycetaceae</taxon>
        <taxon>Saitozyma</taxon>
    </lineage>
</organism>
<evidence type="ECO:0000256" key="3">
    <source>
        <dbReference type="ARBA" id="ARBA00022448"/>
    </source>
</evidence>
<dbReference type="InterPro" id="IPR020846">
    <property type="entry name" value="MFS_dom"/>
</dbReference>
<evidence type="ECO:0000256" key="8">
    <source>
        <dbReference type="SAM" id="Phobius"/>
    </source>
</evidence>
<proteinExistence type="inferred from homology"/>
<evidence type="ECO:0000256" key="1">
    <source>
        <dbReference type="ARBA" id="ARBA00004127"/>
    </source>
</evidence>
<feature type="transmembrane region" description="Helical" evidence="8">
    <location>
        <begin position="193"/>
        <end position="210"/>
    </location>
</feature>
<gene>
    <name evidence="11" type="ORF">EHS25_007020</name>
</gene>
<evidence type="ECO:0000259" key="10">
    <source>
        <dbReference type="PROSITE" id="PS50850"/>
    </source>
</evidence>
<feature type="transmembrane region" description="Helical" evidence="8">
    <location>
        <begin position="222"/>
        <end position="243"/>
    </location>
</feature>
<dbReference type="EMBL" id="RSCD01000032">
    <property type="protein sequence ID" value="RSH80851.1"/>
    <property type="molecule type" value="Genomic_DNA"/>
</dbReference>
<dbReference type="PROSITE" id="PS50850">
    <property type="entry name" value="MFS"/>
    <property type="match status" value="1"/>
</dbReference>
<feature type="signal peptide" evidence="9">
    <location>
        <begin position="1"/>
        <end position="19"/>
    </location>
</feature>
<dbReference type="Gene3D" id="1.20.1720.10">
    <property type="entry name" value="Multidrug resistance protein D"/>
    <property type="match status" value="1"/>
</dbReference>
<dbReference type="InterPro" id="IPR011701">
    <property type="entry name" value="MFS"/>
</dbReference>
<evidence type="ECO:0000256" key="9">
    <source>
        <dbReference type="SAM" id="SignalP"/>
    </source>
</evidence>
<evidence type="ECO:0000256" key="5">
    <source>
        <dbReference type="ARBA" id="ARBA00022989"/>
    </source>
</evidence>
<feature type="chain" id="PRO_5019550752" description="Major facilitator superfamily (MFS) profile domain-containing protein" evidence="9">
    <location>
        <begin position="20"/>
        <end position="327"/>
    </location>
</feature>
<dbReference type="STRING" id="1890683.A0A427XPU8"/>
<dbReference type="GO" id="GO:0022857">
    <property type="term" value="F:transmembrane transporter activity"/>
    <property type="evidence" value="ECO:0007669"/>
    <property type="project" value="InterPro"/>
</dbReference>
<feature type="region of interest" description="Disordered" evidence="7">
    <location>
        <begin position="303"/>
        <end position="327"/>
    </location>
</feature>
<feature type="region of interest" description="Disordered" evidence="7">
    <location>
        <begin position="261"/>
        <end position="280"/>
    </location>
</feature>
<dbReference type="GO" id="GO:0005886">
    <property type="term" value="C:plasma membrane"/>
    <property type="evidence" value="ECO:0007669"/>
    <property type="project" value="TreeGrafter"/>
</dbReference>
<evidence type="ECO:0000313" key="11">
    <source>
        <dbReference type="EMBL" id="RSH80851.1"/>
    </source>
</evidence>
<sequence length="327" mass="34488">MPSIGLVLFLAALDQTVVATALPTIAAELSASPSDYSWVGSSYLLATTLMTPINGRVSDIVGRKPMLYVSIAVFTIFSALCGAARSIRWMIACRFFQGVGGGSIICLTNILIGDIVPLSKRGMYQGVVGSTWGIASALGPIIGGLLTQRASWRWCFYINLPTSSFAFVMLLFSLKLNPTKKYTFAMLRKTFDFLGLILLVLGGAFLVVGFSDAANSGFGAPFAWSTILVGGLSCIGAITNCLLTKRNAIIPAITIPTKAYSQKRVGGPSPTTTSPAADTEANIYTDEGNVLAKLETGKLVVGDSTEGRLSNQLGHPPTSARARGESV</sequence>
<comment type="caution">
    <text evidence="11">The sequence shown here is derived from an EMBL/GenBank/DDBJ whole genome shotgun (WGS) entry which is preliminary data.</text>
</comment>